<reference evidence="2" key="1">
    <citation type="journal article" date="2019" name="bioRxiv">
        <title>The Genome of the Zebra Mussel, Dreissena polymorpha: A Resource for Invasive Species Research.</title>
        <authorList>
            <person name="McCartney M.A."/>
            <person name="Auch B."/>
            <person name="Kono T."/>
            <person name="Mallez S."/>
            <person name="Zhang Y."/>
            <person name="Obille A."/>
            <person name="Becker A."/>
            <person name="Abrahante J.E."/>
            <person name="Garbe J."/>
            <person name="Badalamenti J.P."/>
            <person name="Herman A."/>
            <person name="Mangelson H."/>
            <person name="Liachko I."/>
            <person name="Sullivan S."/>
            <person name="Sone E.D."/>
            <person name="Koren S."/>
            <person name="Silverstein K.A.T."/>
            <person name="Beckman K.B."/>
            <person name="Gohl D.M."/>
        </authorList>
    </citation>
    <scope>NUCLEOTIDE SEQUENCE</scope>
    <source>
        <strain evidence="2">Duluth1</strain>
        <tissue evidence="2">Whole animal</tissue>
    </source>
</reference>
<reference evidence="2" key="2">
    <citation type="submission" date="2020-11" db="EMBL/GenBank/DDBJ databases">
        <authorList>
            <person name="McCartney M.A."/>
            <person name="Auch B."/>
            <person name="Kono T."/>
            <person name="Mallez S."/>
            <person name="Becker A."/>
            <person name="Gohl D.M."/>
            <person name="Silverstein K.A.T."/>
            <person name="Koren S."/>
            <person name="Bechman K.B."/>
            <person name="Herman A."/>
            <person name="Abrahante J.E."/>
            <person name="Garbe J."/>
        </authorList>
    </citation>
    <scope>NUCLEOTIDE SEQUENCE</scope>
    <source>
        <strain evidence="2">Duluth1</strain>
        <tissue evidence="2">Whole animal</tissue>
    </source>
</reference>
<name>A0A9D3Y5S0_DREPO</name>
<gene>
    <name evidence="2" type="ORF">DPMN_081097</name>
</gene>
<dbReference type="AlphaFoldDB" id="A0A9D3Y5S0"/>
<organism evidence="2 3">
    <name type="scientific">Dreissena polymorpha</name>
    <name type="common">Zebra mussel</name>
    <name type="synonym">Mytilus polymorpha</name>
    <dbReference type="NCBI Taxonomy" id="45954"/>
    <lineage>
        <taxon>Eukaryota</taxon>
        <taxon>Metazoa</taxon>
        <taxon>Spiralia</taxon>
        <taxon>Lophotrochozoa</taxon>
        <taxon>Mollusca</taxon>
        <taxon>Bivalvia</taxon>
        <taxon>Autobranchia</taxon>
        <taxon>Heteroconchia</taxon>
        <taxon>Euheterodonta</taxon>
        <taxon>Imparidentia</taxon>
        <taxon>Neoheterodontei</taxon>
        <taxon>Myida</taxon>
        <taxon>Dreissenoidea</taxon>
        <taxon>Dreissenidae</taxon>
        <taxon>Dreissena</taxon>
    </lineage>
</organism>
<keyword evidence="3" id="KW-1185">Reference proteome</keyword>
<evidence type="ECO:0000313" key="2">
    <source>
        <dbReference type="EMBL" id="KAH3693657.1"/>
    </source>
</evidence>
<dbReference type="EMBL" id="JAIWYP010000016">
    <property type="protein sequence ID" value="KAH3693657.1"/>
    <property type="molecule type" value="Genomic_DNA"/>
</dbReference>
<protein>
    <submittedName>
        <fullName evidence="2">Uncharacterized protein</fullName>
    </submittedName>
</protein>
<dbReference type="Proteomes" id="UP000828390">
    <property type="component" value="Unassembled WGS sequence"/>
</dbReference>
<comment type="caution">
    <text evidence="2">The sequence shown here is derived from an EMBL/GenBank/DDBJ whole genome shotgun (WGS) entry which is preliminary data.</text>
</comment>
<evidence type="ECO:0000256" key="1">
    <source>
        <dbReference type="SAM" id="MobiDB-lite"/>
    </source>
</evidence>
<evidence type="ECO:0000313" key="3">
    <source>
        <dbReference type="Proteomes" id="UP000828390"/>
    </source>
</evidence>
<feature type="compositionally biased region" description="Polar residues" evidence="1">
    <location>
        <begin position="32"/>
        <end position="47"/>
    </location>
</feature>
<sequence>MYALQLSTTKTDGNVSCMTETSRMRYSFSSSTFATSGRNESDTSGYMSTSSLDSTEEESRLTVDEDKIMSVWNCWSQYKDSSSGLKCSTPKRTSPSGVLKVHVNFKTGFRHLAFKSRSEGDLRRPVEQKPLDGYHAESVDSGLNTFSSVQYKAYVDLDWKRRPYMTKSTTEKDLRLAGNKS</sequence>
<proteinExistence type="predicted"/>
<feature type="region of interest" description="Disordered" evidence="1">
    <location>
        <begin position="32"/>
        <end position="60"/>
    </location>
</feature>
<accession>A0A9D3Y5S0</accession>